<dbReference type="EMBL" id="JBFRHK010000004">
    <property type="protein sequence ID" value="MEX3745306.1"/>
    <property type="molecule type" value="Genomic_DNA"/>
</dbReference>
<gene>
    <name evidence="1" type="ORF">AB1300_09170</name>
</gene>
<accession>A0ABV3VWL7</accession>
<reference evidence="1 2" key="1">
    <citation type="submission" date="2024-07" db="EMBL/GenBank/DDBJ databases">
        <title>Characterization of a bacterium isolated from hydrolysated instant sea cucumber by whole-genome sequencing and metabolomics.</title>
        <authorList>
            <person name="Luo X."/>
            <person name="Zhang Z."/>
            <person name="Zheng Z."/>
            <person name="Zhang W."/>
            <person name="Ming T."/>
            <person name="Jiao L."/>
            <person name="Su X."/>
            <person name="Kong F."/>
            <person name="Xu J."/>
        </authorList>
    </citation>
    <scope>NUCLEOTIDE SEQUENCE [LARGE SCALE GENOMIC DNA]</scope>
    <source>
        <strain evidence="1 2">XL-2024</strain>
    </source>
</reference>
<dbReference type="Pfam" id="PF03406">
    <property type="entry name" value="Phage_fiber_2"/>
    <property type="match status" value="1"/>
</dbReference>
<keyword evidence="2" id="KW-1185">Reference proteome</keyword>
<sequence length="261" mass="28669">MIELDLTMQISASFFLLDRESKSAYELAVENGFEGTMEEWIESLKGIQGEQRPPGPPADLTEIHQQVVELQTEVIEHLADDASFFKKGHVQLQTAVDNSETKALTPKALKSHIDARVTDIDGVHGLIIEEGIWTPKIISNNVHGSHIYSKQYGRYRKIGNQVFVSFQVVLSTKGADISCIACGIGGLPFSVNVKSSGSAVSLSSVSSINLEEGRTQILAEFPIDSTYIYLWQFGSNLPKKYLTPDRLTNTTEISGSGTYSI</sequence>
<protein>
    <submittedName>
        <fullName evidence="1">Phage tail protein</fullName>
    </submittedName>
</protein>
<dbReference type="RefSeq" id="WP_368636193.1">
    <property type="nucleotide sequence ID" value="NZ_JBFRHK010000004.1"/>
</dbReference>
<evidence type="ECO:0000313" key="1">
    <source>
        <dbReference type="EMBL" id="MEX3745306.1"/>
    </source>
</evidence>
<dbReference type="Proteomes" id="UP001558534">
    <property type="component" value="Unassembled WGS sequence"/>
</dbReference>
<proteinExistence type="predicted"/>
<evidence type="ECO:0000313" key="2">
    <source>
        <dbReference type="Proteomes" id="UP001558534"/>
    </source>
</evidence>
<dbReference type="InterPro" id="IPR005068">
    <property type="entry name" value="Phage_lambda_Stf-r2"/>
</dbReference>
<comment type="caution">
    <text evidence="1">The sequence shown here is derived from an EMBL/GenBank/DDBJ whole genome shotgun (WGS) entry which is preliminary data.</text>
</comment>
<name>A0ABV3VWL7_9BACI</name>
<organism evidence="1 2">
    <name type="scientific">Lysinibacillus xylanilyticus</name>
    <dbReference type="NCBI Taxonomy" id="582475"/>
    <lineage>
        <taxon>Bacteria</taxon>
        <taxon>Bacillati</taxon>
        <taxon>Bacillota</taxon>
        <taxon>Bacilli</taxon>
        <taxon>Bacillales</taxon>
        <taxon>Bacillaceae</taxon>
        <taxon>Lysinibacillus</taxon>
    </lineage>
</organism>